<keyword evidence="1 5" id="KW-0489">Methyltransferase</keyword>
<accession>A0ABN5TSS1</accession>
<comment type="caution">
    <text evidence="5">Lacks conserved residue(s) required for the propagation of feature annotation.</text>
</comment>
<evidence type="ECO:0000256" key="3">
    <source>
        <dbReference type="ARBA" id="ARBA00022691"/>
    </source>
</evidence>
<proteinExistence type="inferred from homology"/>
<dbReference type="PANTHER" id="PTHR22807">
    <property type="entry name" value="NOP2 YEAST -RELATED NOL1/NOP2/FMU SUN DOMAIN-CONTAINING"/>
    <property type="match status" value="1"/>
</dbReference>
<dbReference type="SUPFAM" id="SSF53335">
    <property type="entry name" value="S-adenosyl-L-methionine-dependent methyltransferases"/>
    <property type="match status" value="1"/>
</dbReference>
<keyword evidence="4 5" id="KW-0694">RNA-binding</keyword>
<dbReference type="CDD" id="cd02440">
    <property type="entry name" value="AdoMet_MTases"/>
    <property type="match status" value="1"/>
</dbReference>
<evidence type="ECO:0000256" key="4">
    <source>
        <dbReference type="ARBA" id="ARBA00022884"/>
    </source>
</evidence>
<dbReference type="InterPro" id="IPR023267">
    <property type="entry name" value="RCMT"/>
</dbReference>
<evidence type="ECO:0000259" key="6">
    <source>
        <dbReference type="PROSITE" id="PS51686"/>
    </source>
</evidence>
<dbReference type="Gene3D" id="3.40.50.150">
    <property type="entry name" value="Vaccinia Virus protein VP39"/>
    <property type="match status" value="1"/>
</dbReference>
<organism evidence="7 8">
    <name type="scientific">Shewanella khirikhana</name>
    <dbReference type="NCBI Taxonomy" id="1965282"/>
    <lineage>
        <taxon>Bacteria</taxon>
        <taxon>Pseudomonadati</taxon>
        <taxon>Pseudomonadota</taxon>
        <taxon>Gammaproteobacteria</taxon>
        <taxon>Alteromonadales</taxon>
        <taxon>Shewanellaceae</taxon>
        <taxon>Shewanella</taxon>
    </lineage>
</organism>
<dbReference type="InterPro" id="IPR049560">
    <property type="entry name" value="MeTrfase_RsmB-F_NOP2_cat"/>
</dbReference>
<evidence type="ECO:0000256" key="1">
    <source>
        <dbReference type="ARBA" id="ARBA00022603"/>
    </source>
</evidence>
<comment type="similarity">
    <text evidence="5">Belongs to the class I-like SAM-binding methyltransferase superfamily. RsmB/NOP family.</text>
</comment>
<feature type="active site" description="Nucleophile" evidence="5">
    <location>
        <position position="421"/>
    </location>
</feature>
<dbReference type="PRINTS" id="PR02008">
    <property type="entry name" value="RCMTFAMILY"/>
</dbReference>
<reference evidence="8" key="1">
    <citation type="submission" date="2017-03" db="EMBL/GenBank/DDBJ databases">
        <title>Full genome sequence of a non-lethal Shewanella isolate that potentiates virulence of Vibio parahaemolyticus causing acute hepatopancreatic necrosis disease (AHPND) in shrimp.</title>
        <authorList>
            <person name="Prachumwat A."/>
            <person name="Sritunyalucksana K."/>
        </authorList>
    </citation>
    <scope>NUCLEOTIDE SEQUENCE [LARGE SCALE GENOMIC DNA]</scope>
    <source>
        <strain evidence="8">TH2012</strain>
    </source>
</reference>
<evidence type="ECO:0000313" key="7">
    <source>
        <dbReference type="EMBL" id="AZQ09773.1"/>
    </source>
</evidence>
<feature type="domain" description="SAM-dependent MTase RsmB/NOP-type" evidence="6">
    <location>
        <begin position="206"/>
        <end position="479"/>
    </location>
</feature>
<dbReference type="EC" id="2.1.1.176" evidence="7"/>
<dbReference type="GO" id="GO:0008168">
    <property type="term" value="F:methyltransferase activity"/>
    <property type="evidence" value="ECO:0007669"/>
    <property type="project" value="UniProtKB-KW"/>
</dbReference>
<evidence type="ECO:0000256" key="2">
    <source>
        <dbReference type="ARBA" id="ARBA00022679"/>
    </source>
</evidence>
<dbReference type="Pfam" id="PF01189">
    <property type="entry name" value="Methyltr_RsmB-F"/>
    <property type="match status" value="1"/>
</dbReference>
<keyword evidence="2 5" id="KW-0808">Transferase</keyword>
<feature type="binding site" evidence="5">
    <location>
        <position position="368"/>
    </location>
    <ligand>
        <name>S-adenosyl-L-methionine</name>
        <dbReference type="ChEBI" id="CHEBI:59789"/>
    </ligand>
</feature>
<evidence type="ECO:0000313" key="8">
    <source>
        <dbReference type="Proteomes" id="UP000278437"/>
    </source>
</evidence>
<dbReference type="InterPro" id="IPR001678">
    <property type="entry name" value="MeTrfase_RsmB-F_NOP2_dom"/>
</dbReference>
<dbReference type="Proteomes" id="UP000278437">
    <property type="component" value="Chromosome"/>
</dbReference>
<dbReference type="GO" id="GO:0032259">
    <property type="term" value="P:methylation"/>
    <property type="evidence" value="ECO:0007669"/>
    <property type="project" value="UniProtKB-KW"/>
</dbReference>
<protein>
    <submittedName>
        <fullName evidence="7">Ribosomal RNA small subunit methyltransferase B</fullName>
        <ecNumber evidence="7">2.1.1.176</ecNumber>
    </submittedName>
</protein>
<dbReference type="InterPro" id="IPR029063">
    <property type="entry name" value="SAM-dependent_MTases_sf"/>
</dbReference>
<gene>
    <name evidence="7" type="primary">rsmB_1</name>
    <name evidence="7" type="ORF">STH12_00634</name>
</gene>
<dbReference type="EMBL" id="CP020373">
    <property type="protein sequence ID" value="AZQ09773.1"/>
    <property type="molecule type" value="Genomic_DNA"/>
</dbReference>
<name>A0ABN5TSS1_9GAMM</name>
<keyword evidence="8" id="KW-1185">Reference proteome</keyword>
<evidence type="ECO:0000256" key="5">
    <source>
        <dbReference type="PROSITE-ProRule" id="PRU01023"/>
    </source>
</evidence>
<feature type="binding site" evidence="5">
    <location>
        <position position="324"/>
    </location>
    <ligand>
        <name>S-adenosyl-L-methionine</name>
        <dbReference type="ChEBI" id="CHEBI:59789"/>
    </ligand>
</feature>
<sequence>MVPAVPDAPLRRICYNRRRFFYAGTPMSHPAPLSSAERRAISYANTLHLLVSHIFKQREGADRVLANYFREHKKHGSKDRKLIRETLFGLFRWWGWLKNLPAADDVDASEVLGFSSGLGLAQSPRWFTQLSLVAAIENHPWQDIQSGWLSQANLAKLEIPAFGDTPESLNHICAALTQQFAFEFAPSDLLPDWAWEHIKLPDTERLAFVDALCRRPPLWTRAQGESREQVIKQLEADEITAKASQVFDDAIELASQSINLDALAAYKSGKLEVQDLASQAIGEVAAPGARERWWDACAGAGGKSLQLFSLMQKRGGVGELIASDIRPKALEELLRRAEKAGFAPIQVSPWRSDKLPVKADYFDGVLVDAPCSCTGTWRRNPDMRWIDDASAILDKPALQLDILRRASAAVRSGGVLVYATCSLARAENEGVVEAFLASDEDFELDATAHPFSGELSAVLTLWPEQANADGMFVARMRRR</sequence>
<dbReference type="PANTHER" id="PTHR22807:SF61">
    <property type="entry name" value="NOL1_NOP2_SUN FAMILY PROTEIN _ ANTITERMINATION NUSB DOMAIN-CONTAINING PROTEIN"/>
    <property type="match status" value="1"/>
</dbReference>
<keyword evidence="3 5" id="KW-0949">S-adenosyl-L-methionine</keyword>
<dbReference type="PROSITE" id="PS51686">
    <property type="entry name" value="SAM_MT_RSMB_NOP"/>
    <property type="match status" value="1"/>
</dbReference>